<dbReference type="PANTHER" id="PTHR43337">
    <property type="entry name" value="XANTHINE/URACIL PERMEASE C887.17-RELATED"/>
    <property type="match status" value="1"/>
</dbReference>
<accession>G2XWP0</accession>
<evidence type="ECO:0000313" key="4">
    <source>
        <dbReference type="EMBL" id="CCD44910.1"/>
    </source>
</evidence>
<feature type="compositionally biased region" description="Basic and acidic residues" evidence="3">
    <location>
        <begin position="129"/>
        <end position="139"/>
    </location>
</feature>
<protein>
    <submittedName>
        <fullName evidence="4">Uncharacterized protein</fullName>
    </submittedName>
</protein>
<dbReference type="AlphaFoldDB" id="G2XWP0"/>
<dbReference type="HOGENOM" id="CLU_1377923_0_0_1"/>
<feature type="compositionally biased region" description="Basic residues" evidence="3">
    <location>
        <begin position="114"/>
        <end position="128"/>
    </location>
</feature>
<evidence type="ECO:0000256" key="2">
    <source>
        <dbReference type="ARBA" id="ARBA00022448"/>
    </source>
</evidence>
<dbReference type="Proteomes" id="UP000008177">
    <property type="component" value="Unplaced contigs"/>
</dbReference>
<dbReference type="GO" id="GO:0005886">
    <property type="term" value="C:plasma membrane"/>
    <property type="evidence" value="ECO:0007669"/>
    <property type="project" value="TreeGrafter"/>
</dbReference>
<feature type="region of interest" description="Disordered" evidence="3">
    <location>
        <begin position="112"/>
        <end position="146"/>
    </location>
</feature>
<name>G2XWP0_BOTF4</name>
<evidence type="ECO:0000313" key="5">
    <source>
        <dbReference type="Proteomes" id="UP000008177"/>
    </source>
</evidence>
<proteinExistence type="predicted"/>
<dbReference type="GO" id="GO:0012505">
    <property type="term" value="C:endomembrane system"/>
    <property type="evidence" value="ECO:0007669"/>
    <property type="project" value="UniProtKB-SubCell"/>
</dbReference>
<dbReference type="STRING" id="999810.G2XWP0"/>
<dbReference type="InterPro" id="IPR045018">
    <property type="entry name" value="Azg-like"/>
</dbReference>
<comment type="subcellular location">
    <subcellularLocation>
        <location evidence="1">Endomembrane system</location>
        <topology evidence="1">Multi-pass membrane protein</topology>
    </subcellularLocation>
</comment>
<dbReference type="GO" id="GO:0015854">
    <property type="term" value="P:guanine transport"/>
    <property type="evidence" value="ECO:0007669"/>
    <property type="project" value="TreeGrafter"/>
</dbReference>
<dbReference type="InParanoid" id="G2XWP0"/>
<dbReference type="GO" id="GO:0005345">
    <property type="term" value="F:purine nucleobase transmembrane transporter activity"/>
    <property type="evidence" value="ECO:0007669"/>
    <property type="project" value="TreeGrafter"/>
</dbReference>
<dbReference type="GO" id="GO:0015853">
    <property type="term" value="P:adenine transport"/>
    <property type="evidence" value="ECO:0007669"/>
    <property type="project" value="TreeGrafter"/>
</dbReference>
<gene>
    <name evidence="4" type="ORF">BofuT4_P052590.1</name>
</gene>
<dbReference type="PANTHER" id="PTHR43337:SF1">
    <property type="entry name" value="XANTHINE_URACIL PERMEASE C887.17-RELATED"/>
    <property type="match status" value="1"/>
</dbReference>
<dbReference type="EMBL" id="FQ790272">
    <property type="protein sequence ID" value="CCD44910.1"/>
    <property type="molecule type" value="Genomic_DNA"/>
</dbReference>
<organism evidence="4 5">
    <name type="scientific">Botryotinia fuckeliana (strain T4)</name>
    <name type="common">Noble rot fungus</name>
    <name type="synonym">Botrytis cinerea</name>
    <dbReference type="NCBI Taxonomy" id="999810"/>
    <lineage>
        <taxon>Eukaryota</taxon>
        <taxon>Fungi</taxon>
        <taxon>Dikarya</taxon>
        <taxon>Ascomycota</taxon>
        <taxon>Pezizomycotina</taxon>
        <taxon>Leotiomycetes</taxon>
        <taxon>Helotiales</taxon>
        <taxon>Sclerotiniaceae</taxon>
        <taxon>Botrytis</taxon>
    </lineage>
</organism>
<feature type="region of interest" description="Disordered" evidence="3">
    <location>
        <begin position="172"/>
        <end position="198"/>
    </location>
</feature>
<evidence type="ECO:0000256" key="3">
    <source>
        <dbReference type="SAM" id="MobiDB-lite"/>
    </source>
</evidence>
<reference evidence="5" key="1">
    <citation type="journal article" date="2011" name="PLoS Genet.">
        <title>Genomic analysis of the necrotrophic fungal pathogens Sclerotinia sclerotiorum and Botrytis cinerea.</title>
        <authorList>
            <person name="Amselem J."/>
            <person name="Cuomo C.A."/>
            <person name="van Kan J.A."/>
            <person name="Viaud M."/>
            <person name="Benito E.P."/>
            <person name="Couloux A."/>
            <person name="Coutinho P.M."/>
            <person name="de Vries R.P."/>
            <person name="Dyer P.S."/>
            <person name="Fillinger S."/>
            <person name="Fournier E."/>
            <person name="Gout L."/>
            <person name="Hahn M."/>
            <person name="Kohn L."/>
            <person name="Lapalu N."/>
            <person name="Plummer K.M."/>
            <person name="Pradier J.M."/>
            <person name="Quevillon E."/>
            <person name="Sharon A."/>
            <person name="Simon A."/>
            <person name="ten Have A."/>
            <person name="Tudzynski B."/>
            <person name="Tudzynski P."/>
            <person name="Wincker P."/>
            <person name="Andrew M."/>
            <person name="Anthouard V."/>
            <person name="Beever R.E."/>
            <person name="Beffa R."/>
            <person name="Benoit I."/>
            <person name="Bouzid O."/>
            <person name="Brault B."/>
            <person name="Chen Z."/>
            <person name="Choquer M."/>
            <person name="Collemare J."/>
            <person name="Cotton P."/>
            <person name="Danchin E.G."/>
            <person name="Da Silva C."/>
            <person name="Gautier A."/>
            <person name="Giraud C."/>
            <person name="Giraud T."/>
            <person name="Gonzalez C."/>
            <person name="Grossetete S."/>
            <person name="Guldener U."/>
            <person name="Henrissat B."/>
            <person name="Howlett B.J."/>
            <person name="Kodira C."/>
            <person name="Kretschmer M."/>
            <person name="Lappartient A."/>
            <person name="Leroch M."/>
            <person name="Levis C."/>
            <person name="Mauceli E."/>
            <person name="Neuveglise C."/>
            <person name="Oeser B."/>
            <person name="Pearson M."/>
            <person name="Poulain J."/>
            <person name="Poussereau N."/>
            <person name="Quesneville H."/>
            <person name="Rascle C."/>
            <person name="Schumacher J."/>
            <person name="Segurens B."/>
            <person name="Sexton A."/>
            <person name="Silva E."/>
            <person name="Sirven C."/>
            <person name="Soanes D.M."/>
            <person name="Talbot N.J."/>
            <person name="Templeton M."/>
            <person name="Yandava C."/>
            <person name="Yarden O."/>
            <person name="Zeng Q."/>
            <person name="Rollins J.A."/>
            <person name="Lebrun M.H."/>
            <person name="Dickman M."/>
        </authorList>
    </citation>
    <scope>NUCLEOTIDE SEQUENCE [LARGE SCALE GENOMIC DNA]</scope>
    <source>
        <strain evidence="5">T4</strain>
    </source>
</reference>
<keyword evidence="2" id="KW-0813">Transport</keyword>
<evidence type="ECO:0000256" key="1">
    <source>
        <dbReference type="ARBA" id="ARBA00004127"/>
    </source>
</evidence>
<sequence>MARACTEINWRYLGDSIPAFLTLAIMPFTYSIAYGLITGIVTYTLLNTSAWVLAKMSGGRIMPHDYELKDYWTYKVRGGLLPGWVRRATRGKRDFWREWDFDAEVGDKVESVRGHKTRGSVAKSHKSSKSHDAHGRQKEVGGMPSVNMNGHGERTWEMPEMAFPKSVAAGIGEAIGGEQRRESMRTMSSAGRSLGRRS</sequence>